<evidence type="ECO:0000313" key="2">
    <source>
        <dbReference type="Proteomes" id="UP000193560"/>
    </source>
</evidence>
<dbReference type="Proteomes" id="UP000193560">
    <property type="component" value="Unassembled WGS sequence"/>
</dbReference>
<evidence type="ECO:0000313" key="1">
    <source>
        <dbReference type="EMBL" id="ORZ05458.1"/>
    </source>
</evidence>
<sequence>MVTPLQERWTTVPFKSNPLVPPCLLIPLKSTVNTNITRVCRLSVPFAETQPPPHSMTVVGCNF</sequence>
<keyword evidence="2" id="KW-1185">Reference proteome</keyword>
<gene>
    <name evidence="1" type="ORF">BCR42DRAFT_428335</name>
</gene>
<organism evidence="1 2">
    <name type="scientific">Absidia repens</name>
    <dbReference type="NCBI Taxonomy" id="90262"/>
    <lineage>
        <taxon>Eukaryota</taxon>
        <taxon>Fungi</taxon>
        <taxon>Fungi incertae sedis</taxon>
        <taxon>Mucoromycota</taxon>
        <taxon>Mucoromycotina</taxon>
        <taxon>Mucoromycetes</taxon>
        <taxon>Mucorales</taxon>
        <taxon>Cunninghamellaceae</taxon>
        <taxon>Absidia</taxon>
    </lineage>
</organism>
<accession>A0A1X2HYU2</accession>
<name>A0A1X2HYU2_9FUNG</name>
<comment type="caution">
    <text evidence="1">The sequence shown here is derived from an EMBL/GenBank/DDBJ whole genome shotgun (WGS) entry which is preliminary data.</text>
</comment>
<proteinExistence type="predicted"/>
<reference evidence="1 2" key="1">
    <citation type="submission" date="2016-07" db="EMBL/GenBank/DDBJ databases">
        <title>Pervasive Adenine N6-methylation of Active Genes in Fungi.</title>
        <authorList>
            <consortium name="DOE Joint Genome Institute"/>
            <person name="Mondo S.J."/>
            <person name="Dannebaum R.O."/>
            <person name="Kuo R.C."/>
            <person name="Labutti K."/>
            <person name="Haridas S."/>
            <person name="Kuo A."/>
            <person name="Salamov A."/>
            <person name="Ahrendt S.R."/>
            <person name="Lipzen A."/>
            <person name="Sullivan W."/>
            <person name="Andreopoulos W.B."/>
            <person name="Clum A."/>
            <person name="Lindquist E."/>
            <person name="Daum C."/>
            <person name="Ramamoorthy G.K."/>
            <person name="Gryganskyi A."/>
            <person name="Culley D."/>
            <person name="Magnuson J.K."/>
            <person name="James T.Y."/>
            <person name="O'Malley M.A."/>
            <person name="Stajich J.E."/>
            <person name="Spatafora J.W."/>
            <person name="Visel A."/>
            <person name="Grigoriev I.V."/>
        </authorList>
    </citation>
    <scope>NUCLEOTIDE SEQUENCE [LARGE SCALE GENOMIC DNA]</scope>
    <source>
        <strain evidence="1 2">NRRL 1336</strain>
    </source>
</reference>
<protein>
    <submittedName>
        <fullName evidence="1">Uncharacterized protein</fullName>
    </submittedName>
</protein>
<dbReference type="AlphaFoldDB" id="A0A1X2HYU2"/>
<dbReference type="EMBL" id="MCGE01000044">
    <property type="protein sequence ID" value="ORZ05458.1"/>
    <property type="molecule type" value="Genomic_DNA"/>
</dbReference>